<proteinExistence type="inferred from homology"/>
<dbReference type="Proteomes" id="UP000249130">
    <property type="component" value="Unassembled WGS sequence"/>
</dbReference>
<accession>A0A327KVB0</accession>
<dbReference type="NCBIfam" id="NF001095">
    <property type="entry name" value="PRK00124.1"/>
    <property type="match status" value="1"/>
</dbReference>
<dbReference type="PANTHER" id="PTHR35146">
    <property type="entry name" value="UPF0178 PROTEIN YAII"/>
    <property type="match status" value="1"/>
</dbReference>
<keyword evidence="4" id="KW-1185">Reference proteome</keyword>
<evidence type="ECO:0000256" key="2">
    <source>
        <dbReference type="HAMAP-Rule" id="MF_00489"/>
    </source>
</evidence>
<dbReference type="AlphaFoldDB" id="A0A327KVB0"/>
<comment type="similarity">
    <text evidence="1 2">Belongs to the UPF0178 family.</text>
</comment>
<reference evidence="3 4" key="1">
    <citation type="submission" date="2017-07" db="EMBL/GenBank/DDBJ databases">
        <title>Draft Genome Sequences of Select Purple Nonsulfur Bacteria.</title>
        <authorList>
            <person name="Lasarre B."/>
            <person name="Mckinlay J.B."/>
        </authorList>
    </citation>
    <scope>NUCLEOTIDE SEQUENCE [LARGE SCALE GENOMIC DNA]</scope>
    <source>
        <strain evidence="3 4">DSM 5909</strain>
    </source>
</reference>
<protein>
    <recommendedName>
        <fullName evidence="2">UPF0178 protein CH341_26175</fullName>
    </recommendedName>
</protein>
<evidence type="ECO:0000256" key="1">
    <source>
        <dbReference type="ARBA" id="ARBA00008522"/>
    </source>
</evidence>
<name>A0A327KVB0_9BRAD</name>
<dbReference type="RefSeq" id="WP_111421933.1">
    <property type="nucleotide sequence ID" value="NZ_NPEX01000300.1"/>
</dbReference>
<dbReference type="EMBL" id="NPEX01000300">
    <property type="protein sequence ID" value="RAI39278.1"/>
    <property type="molecule type" value="Genomic_DNA"/>
</dbReference>
<dbReference type="OrthoDB" id="9798918at2"/>
<dbReference type="Pfam" id="PF02639">
    <property type="entry name" value="DUF188"/>
    <property type="match status" value="1"/>
</dbReference>
<organism evidence="3 4">
    <name type="scientific">Rhodoplanes roseus</name>
    <dbReference type="NCBI Taxonomy" id="29409"/>
    <lineage>
        <taxon>Bacteria</taxon>
        <taxon>Pseudomonadati</taxon>
        <taxon>Pseudomonadota</taxon>
        <taxon>Alphaproteobacteria</taxon>
        <taxon>Hyphomicrobiales</taxon>
        <taxon>Nitrobacteraceae</taxon>
        <taxon>Rhodoplanes</taxon>
    </lineage>
</organism>
<dbReference type="PANTHER" id="PTHR35146:SF1">
    <property type="entry name" value="UPF0178 PROTEIN YAII"/>
    <property type="match status" value="1"/>
</dbReference>
<evidence type="ECO:0000313" key="3">
    <source>
        <dbReference type="EMBL" id="RAI39278.1"/>
    </source>
</evidence>
<sequence length="176" mass="18684">MSVPPENSAIPSEPPAADPPRIYVDADACPVKDEIYRVAARHNLPVTVVAAGFIRVPQDPLIERLAAGPGMDAADDLIAERVKPGDIVVTQDIPLASRSIKAGAAAIAPNGRLFTEADIGMALAVRNLMTDLRSAGEQTSGPRPFTPRDRSTFLQSLEQAIRRAQRSAAARDGAVR</sequence>
<comment type="caution">
    <text evidence="3">The sequence shown here is derived from an EMBL/GenBank/DDBJ whole genome shotgun (WGS) entry which is preliminary data.</text>
</comment>
<dbReference type="CDD" id="cd18720">
    <property type="entry name" value="PIN_YqxD-like"/>
    <property type="match status" value="1"/>
</dbReference>
<gene>
    <name evidence="3" type="ORF">CH341_26175</name>
</gene>
<dbReference type="HAMAP" id="MF_00489">
    <property type="entry name" value="UPF0178"/>
    <property type="match status" value="1"/>
</dbReference>
<dbReference type="InterPro" id="IPR003791">
    <property type="entry name" value="UPF0178"/>
</dbReference>
<evidence type="ECO:0000313" key="4">
    <source>
        <dbReference type="Proteomes" id="UP000249130"/>
    </source>
</evidence>